<dbReference type="InterPro" id="IPR027417">
    <property type="entry name" value="P-loop_NTPase"/>
</dbReference>
<dbReference type="AlphaFoldDB" id="A0A7X5V341"/>
<feature type="domain" description="Sulfotransferase" evidence="3">
    <location>
        <begin position="22"/>
        <end position="269"/>
    </location>
</feature>
<protein>
    <submittedName>
        <fullName evidence="4">Aryl sulfotransferase</fullName>
        <ecNumber evidence="4">2.8.2.1</ecNumber>
    </submittedName>
</protein>
<dbReference type="Proteomes" id="UP000564677">
    <property type="component" value="Unassembled WGS sequence"/>
</dbReference>
<comment type="caution">
    <text evidence="4">The sequence shown here is derived from an EMBL/GenBank/DDBJ whole genome shotgun (WGS) entry which is preliminary data.</text>
</comment>
<dbReference type="GO" id="GO:0004062">
    <property type="term" value="F:aryl sulfotransferase activity"/>
    <property type="evidence" value="ECO:0007669"/>
    <property type="project" value="UniProtKB-EC"/>
</dbReference>
<keyword evidence="5" id="KW-1185">Reference proteome</keyword>
<sequence length="291" mass="32298">MRELHGAHFDSTVWNDLAFRGDDVVVAGYAGSGTGWVQQIVAQLVFNGDPEVSIADISPWVDLRVGPVLARLAMLEAQTHRRILKTHLPVDALRFSRQARYIHVARDGRDVAWSLHNRHLHAADAWYAMLNDTPGRVGPPVPRANPDIAEYFREWLGGDGAPFWPFWENVRSWWAVRGLPNVHLVHFEALKRDMAGEIRRIADFLEIEVDPASWPRILRHCGFDWMKANAPQVAPLGGALWEGGAETLINKGTNGRWRDVLTARDAADYEAAALAELGPEGATWLAGGAAA</sequence>
<dbReference type="PANTHER" id="PTHR11783">
    <property type="entry name" value="SULFOTRANSFERASE SULT"/>
    <property type="match status" value="1"/>
</dbReference>
<dbReference type="InterPro" id="IPR000863">
    <property type="entry name" value="Sulfotransferase_dom"/>
</dbReference>
<keyword evidence="2 4" id="KW-0808">Transferase</keyword>
<evidence type="ECO:0000313" key="4">
    <source>
        <dbReference type="EMBL" id="NIJ66466.1"/>
    </source>
</evidence>
<dbReference type="EMBL" id="JAASQV010000003">
    <property type="protein sequence ID" value="NIJ66466.1"/>
    <property type="molecule type" value="Genomic_DNA"/>
</dbReference>
<dbReference type="Pfam" id="PF00685">
    <property type="entry name" value="Sulfotransfer_1"/>
    <property type="match status" value="1"/>
</dbReference>
<reference evidence="4 5" key="1">
    <citation type="submission" date="2020-03" db="EMBL/GenBank/DDBJ databases">
        <title>Genomic Encyclopedia of Type Strains, Phase IV (KMG-IV): sequencing the most valuable type-strain genomes for metagenomic binning, comparative biology and taxonomic classification.</title>
        <authorList>
            <person name="Goeker M."/>
        </authorList>
    </citation>
    <scope>NUCLEOTIDE SEQUENCE [LARGE SCALE GENOMIC DNA]</scope>
    <source>
        <strain evidence="4 5">DSM 4733</strain>
    </source>
</reference>
<dbReference type="SUPFAM" id="SSF52540">
    <property type="entry name" value="P-loop containing nucleoside triphosphate hydrolases"/>
    <property type="match status" value="1"/>
</dbReference>
<evidence type="ECO:0000256" key="2">
    <source>
        <dbReference type="ARBA" id="ARBA00022679"/>
    </source>
</evidence>
<dbReference type="RefSeq" id="WP_208413694.1">
    <property type="nucleotide sequence ID" value="NZ_JAASQV010000003.1"/>
</dbReference>
<evidence type="ECO:0000259" key="3">
    <source>
        <dbReference type="Pfam" id="PF00685"/>
    </source>
</evidence>
<evidence type="ECO:0000313" key="5">
    <source>
        <dbReference type="Proteomes" id="UP000564677"/>
    </source>
</evidence>
<dbReference type="EC" id="2.8.2.1" evidence="4"/>
<gene>
    <name evidence="4" type="ORF">FHR20_003439</name>
</gene>
<comment type="similarity">
    <text evidence="1">Belongs to the sulfotransferase 1 family.</text>
</comment>
<accession>A0A7X5V341</accession>
<evidence type="ECO:0000256" key="1">
    <source>
        <dbReference type="ARBA" id="ARBA00005771"/>
    </source>
</evidence>
<dbReference type="Gene3D" id="3.40.50.300">
    <property type="entry name" value="P-loop containing nucleotide triphosphate hydrolases"/>
    <property type="match status" value="1"/>
</dbReference>
<organism evidence="4 5">
    <name type="scientific">Sphingomonas leidyi</name>
    <dbReference type="NCBI Taxonomy" id="68569"/>
    <lineage>
        <taxon>Bacteria</taxon>
        <taxon>Pseudomonadati</taxon>
        <taxon>Pseudomonadota</taxon>
        <taxon>Alphaproteobacteria</taxon>
        <taxon>Sphingomonadales</taxon>
        <taxon>Sphingomonadaceae</taxon>
        <taxon>Sphingomonas</taxon>
    </lineage>
</organism>
<name>A0A7X5V341_9SPHN</name>
<proteinExistence type="inferred from homology"/>